<reference evidence="2 3" key="1">
    <citation type="journal article" date="2005" name="PLoS Biol.">
        <title>The genomes of Oryza sativa: a history of duplications.</title>
        <authorList>
            <person name="Yu J."/>
            <person name="Wang J."/>
            <person name="Lin W."/>
            <person name="Li S."/>
            <person name="Li H."/>
            <person name="Zhou J."/>
            <person name="Ni P."/>
            <person name="Dong W."/>
            <person name="Hu S."/>
            <person name="Zeng C."/>
            <person name="Zhang J."/>
            <person name="Zhang Y."/>
            <person name="Li R."/>
            <person name="Xu Z."/>
            <person name="Li S."/>
            <person name="Li X."/>
            <person name="Zheng H."/>
            <person name="Cong L."/>
            <person name="Lin L."/>
            <person name="Yin J."/>
            <person name="Geng J."/>
            <person name="Li G."/>
            <person name="Shi J."/>
            <person name="Liu J."/>
            <person name="Lv H."/>
            <person name="Li J."/>
            <person name="Wang J."/>
            <person name="Deng Y."/>
            <person name="Ran L."/>
            <person name="Shi X."/>
            <person name="Wang X."/>
            <person name="Wu Q."/>
            <person name="Li C."/>
            <person name="Ren X."/>
            <person name="Wang J."/>
            <person name="Wang X."/>
            <person name="Li D."/>
            <person name="Liu D."/>
            <person name="Zhang X."/>
            <person name="Ji Z."/>
            <person name="Zhao W."/>
            <person name="Sun Y."/>
            <person name="Zhang Z."/>
            <person name="Bao J."/>
            <person name="Han Y."/>
            <person name="Dong L."/>
            <person name="Ji J."/>
            <person name="Chen P."/>
            <person name="Wu S."/>
            <person name="Liu J."/>
            <person name="Xiao Y."/>
            <person name="Bu D."/>
            <person name="Tan J."/>
            <person name="Yang L."/>
            <person name="Ye C."/>
            <person name="Zhang J."/>
            <person name="Xu J."/>
            <person name="Zhou Y."/>
            <person name="Yu Y."/>
            <person name="Zhang B."/>
            <person name="Zhuang S."/>
            <person name="Wei H."/>
            <person name="Liu B."/>
            <person name="Lei M."/>
            <person name="Yu H."/>
            <person name="Li Y."/>
            <person name="Xu H."/>
            <person name="Wei S."/>
            <person name="He X."/>
            <person name="Fang L."/>
            <person name="Zhang Z."/>
            <person name="Zhang Y."/>
            <person name="Huang X."/>
            <person name="Su Z."/>
            <person name="Tong W."/>
            <person name="Li J."/>
            <person name="Tong Z."/>
            <person name="Li S."/>
            <person name="Ye J."/>
            <person name="Wang L."/>
            <person name="Fang L."/>
            <person name="Lei T."/>
            <person name="Chen C."/>
            <person name="Chen H."/>
            <person name="Xu Z."/>
            <person name="Li H."/>
            <person name="Huang H."/>
            <person name="Zhang F."/>
            <person name="Xu H."/>
            <person name="Li N."/>
            <person name="Zhao C."/>
            <person name="Li S."/>
            <person name="Dong L."/>
            <person name="Huang Y."/>
            <person name="Li L."/>
            <person name="Xi Y."/>
            <person name="Qi Q."/>
            <person name="Li W."/>
            <person name="Zhang B."/>
            <person name="Hu W."/>
            <person name="Zhang Y."/>
            <person name="Tian X."/>
            <person name="Jiao Y."/>
            <person name="Liang X."/>
            <person name="Jin J."/>
            <person name="Gao L."/>
            <person name="Zheng W."/>
            <person name="Hao B."/>
            <person name="Liu S."/>
            <person name="Wang W."/>
            <person name="Yuan L."/>
            <person name="Cao M."/>
            <person name="McDermott J."/>
            <person name="Samudrala R."/>
            <person name="Wang J."/>
            <person name="Wong G.K."/>
            <person name="Yang H."/>
        </authorList>
    </citation>
    <scope>NUCLEOTIDE SEQUENCE [LARGE SCALE GENOMIC DNA]</scope>
    <source>
        <strain evidence="3">cv. 93-11</strain>
    </source>
</reference>
<accession>A2XRD5</accession>
<dbReference type="Proteomes" id="UP000007015">
    <property type="component" value="Chromosome 4"/>
</dbReference>
<name>A2XRD5_ORYSI</name>
<feature type="region of interest" description="Disordered" evidence="1">
    <location>
        <begin position="1"/>
        <end position="21"/>
    </location>
</feature>
<dbReference type="Gramene" id="BGIOSGA015432-TA">
    <property type="protein sequence ID" value="BGIOSGA015432-PA"/>
    <property type="gene ID" value="BGIOSGA015432"/>
</dbReference>
<dbReference type="AlphaFoldDB" id="A2XRD5"/>
<proteinExistence type="predicted"/>
<dbReference type="HOGENOM" id="CLU_1780513_0_0_1"/>
<dbReference type="EMBL" id="CM000129">
    <property type="protein sequence ID" value="EAY93395.1"/>
    <property type="molecule type" value="Genomic_DNA"/>
</dbReference>
<evidence type="ECO:0000313" key="2">
    <source>
        <dbReference type="EMBL" id="EAY93395.1"/>
    </source>
</evidence>
<protein>
    <submittedName>
        <fullName evidence="2">Uncharacterized protein</fullName>
    </submittedName>
</protein>
<sequence>MDGTGRCQADMESRRELGSPTAMDGTGECLASCVEDGATGCLGIASRFRSLARELGSPAAAGQVNAVVDDLAEDLLTGRIPLARTKSRRWRKWEGEGCPICGERDMRRRECQFLGGRVGILLEVKWDTKDRNFDIGKSMGELLVML</sequence>
<evidence type="ECO:0000256" key="1">
    <source>
        <dbReference type="SAM" id="MobiDB-lite"/>
    </source>
</evidence>
<organism evidence="2 3">
    <name type="scientific">Oryza sativa subsp. indica</name>
    <name type="common">Rice</name>
    <dbReference type="NCBI Taxonomy" id="39946"/>
    <lineage>
        <taxon>Eukaryota</taxon>
        <taxon>Viridiplantae</taxon>
        <taxon>Streptophyta</taxon>
        <taxon>Embryophyta</taxon>
        <taxon>Tracheophyta</taxon>
        <taxon>Spermatophyta</taxon>
        <taxon>Magnoliopsida</taxon>
        <taxon>Liliopsida</taxon>
        <taxon>Poales</taxon>
        <taxon>Poaceae</taxon>
        <taxon>BOP clade</taxon>
        <taxon>Oryzoideae</taxon>
        <taxon>Oryzeae</taxon>
        <taxon>Oryzinae</taxon>
        <taxon>Oryza</taxon>
        <taxon>Oryza sativa</taxon>
    </lineage>
</organism>
<keyword evidence="3" id="KW-1185">Reference proteome</keyword>
<evidence type="ECO:0000313" key="3">
    <source>
        <dbReference type="Proteomes" id="UP000007015"/>
    </source>
</evidence>
<gene>
    <name evidence="2" type="ORF">OsI_15192</name>
</gene>